<name>A0ABW8BZ00_9GAMM</name>
<dbReference type="RefSeq" id="WP_399845788.1">
    <property type="nucleotide sequence ID" value="NZ_JBITWC010000029.1"/>
</dbReference>
<reference evidence="2 3" key="1">
    <citation type="submission" date="2024-10" db="EMBL/GenBank/DDBJ databases">
        <title>The Natural Products Discovery Center: Release of the First 8490 Sequenced Strains for Exploring Actinobacteria Biosynthetic Diversity.</title>
        <authorList>
            <person name="Kalkreuter E."/>
            <person name="Kautsar S.A."/>
            <person name="Yang D."/>
            <person name="Bader C.D."/>
            <person name="Teijaro C.N."/>
            <person name="Fluegel L."/>
            <person name="Davis C.M."/>
            <person name="Simpson J.R."/>
            <person name="Lauterbach L."/>
            <person name="Steele A.D."/>
            <person name="Gui C."/>
            <person name="Meng S."/>
            <person name="Li G."/>
            <person name="Viehrig K."/>
            <person name="Ye F."/>
            <person name="Su P."/>
            <person name="Kiefer A.F."/>
            <person name="Nichols A."/>
            <person name="Cepeda A.J."/>
            <person name="Yan W."/>
            <person name="Fan B."/>
            <person name="Jiang Y."/>
            <person name="Adhikari A."/>
            <person name="Zheng C.-J."/>
            <person name="Schuster L."/>
            <person name="Cowan T.M."/>
            <person name="Smanski M.J."/>
            <person name="Chevrette M.G."/>
            <person name="De Carvalho L.P.S."/>
            <person name="Shen B."/>
        </authorList>
    </citation>
    <scope>NUCLEOTIDE SEQUENCE [LARGE SCALE GENOMIC DNA]</scope>
    <source>
        <strain evidence="2 3">NPDC077409</strain>
    </source>
</reference>
<evidence type="ECO:0000313" key="2">
    <source>
        <dbReference type="EMBL" id="MFI8751482.1"/>
    </source>
</evidence>
<protein>
    <submittedName>
        <fullName evidence="2">Uncharacterized protein</fullName>
    </submittedName>
</protein>
<keyword evidence="3" id="KW-1185">Reference proteome</keyword>
<evidence type="ECO:0000313" key="3">
    <source>
        <dbReference type="Proteomes" id="UP001614338"/>
    </source>
</evidence>
<dbReference type="EMBL" id="JBITWC010000029">
    <property type="protein sequence ID" value="MFI8751482.1"/>
    <property type="molecule type" value="Genomic_DNA"/>
</dbReference>
<gene>
    <name evidence="2" type="ORF">ACIGG6_15960</name>
</gene>
<feature type="region of interest" description="Disordered" evidence="1">
    <location>
        <begin position="1"/>
        <end position="45"/>
    </location>
</feature>
<comment type="caution">
    <text evidence="2">The sequence shown here is derived from an EMBL/GenBank/DDBJ whole genome shotgun (WGS) entry which is preliminary data.</text>
</comment>
<proteinExistence type="predicted"/>
<organism evidence="2 3">
    <name type="scientific">Vreelandella lionensis</name>
    <dbReference type="NCBI Taxonomy" id="1144478"/>
    <lineage>
        <taxon>Bacteria</taxon>
        <taxon>Pseudomonadati</taxon>
        <taxon>Pseudomonadota</taxon>
        <taxon>Gammaproteobacteria</taxon>
        <taxon>Oceanospirillales</taxon>
        <taxon>Halomonadaceae</taxon>
        <taxon>Vreelandella</taxon>
    </lineage>
</organism>
<sequence length="45" mass="5139">MLAENLENWAQQERQAGRQEGLQEAEHRALESNAMPLVNSLHLPK</sequence>
<evidence type="ECO:0000256" key="1">
    <source>
        <dbReference type="SAM" id="MobiDB-lite"/>
    </source>
</evidence>
<accession>A0ABW8BZ00</accession>
<dbReference type="Proteomes" id="UP001614338">
    <property type="component" value="Unassembled WGS sequence"/>
</dbReference>